<evidence type="ECO:0000313" key="3">
    <source>
        <dbReference type="EMBL" id="ECA3795028.1"/>
    </source>
</evidence>
<proteinExistence type="predicted"/>
<gene>
    <name evidence="3" type="ORF">EKG95_25110</name>
</gene>
<dbReference type="AlphaFoldDB" id="A0A5X6EQV6"/>
<dbReference type="InterPro" id="IPR021104">
    <property type="entry name" value="KfrA_DNA-bd_N"/>
</dbReference>
<reference evidence="3" key="1">
    <citation type="submission" date="2018-12" db="EMBL/GenBank/DDBJ databases">
        <authorList>
            <person name="Ashton P.M."/>
            <person name="Dallman T."/>
            <person name="Nair S."/>
            <person name="De Pinna E."/>
            <person name="Peters T."/>
            <person name="Grant K."/>
        </authorList>
    </citation>
    <scope>NUCLEOTIDE SEQUENCE</scope>
    <source>
        <strain evidence="3">650060</strain>
    </source>
</reference>
<accession>A0A5X6EQV6</accession>
<evidence type="ECO:0000256" key="1">
    <source>
        <dbReference type="SAM" id="Coils"/>
    </source>
</evidence>
<protein>
    <recommendedName>
        <fullName evidence="2">KfrA N-terminal DNA-binding domain-containing protein</fullName>
    </recommendedName>
</protein>
<keyword evidence="1" id="KW-0175">Coiled coil</keyword>
<feature type="domain" description="KfrA N-terminal DNA-binding" evidence="2">
    <location>
        <begin position="4"/>
        <end position="119"/>
    </location>
</feature>
<name>A0A5X6EQV6_SALET</name>
<organism evidence="3">
    <name type="scientific">Salmonella enterica subsp. enterica serovar Aqua</name>
    <dbReference type="NCBI Taxonomy" id="1302615"/>
    <lineage>
        <taxon>Bacteria</taxon>
        <taxon>Pseudomonadati</taxon>
        <taxon>Pseudomonadota</taxon>
        <taxon>Gammaproteobacteria</taxon>
        <taxon>Enterobacterales</taxon>
        <taxon>Enterobacteriaceae</taxon>
        <taxon>Salmonella</taxon>
    </lineage>
</organism>
<dbReference type="Pfam" id="PF11740">
    <property type="entry name" value="KfrA_N"/>
    <property type="match status" value="1"/>
</dbReference>
<dbReference type="EMBL" id="AAHUDZ010000056">
    <property type="protein sequence ID" value="ECA3795028.1"/>
    <property type="molecule type" value="Genomic_DNA"/>
</dbReference>
<comment type="caution">
    <text evidence="3">The sequence shown here is derived from an EMBL/GenBank/DDBJ whole genome shotgun (WGS) entry which is preliminary data.</text>
</comment>
<sequence length="196" mass="21458">MAITTEQIMKAADELNQEGQNPTLARVRKKLGGGSFTTISEVMIEWRALKARSVPAHEPPPQAVTERLAAFGDDIWALALEIADAGFTCKREALEKSRLETEEARLEATTLADQLTAELVQARSNIVTLEEQLVAAGKNVTTMAEERDEAQKEIATLREQLASVRGELQAVTHCHQEIIAAIKQETSSVRETGVPL</sequence>
<feature type="coiled-coil region" evidence="1">
    <location>
        <begin position="112"/>
        <end position="167"/>
    </location>
</feature>
<evidence type="ECO:0000259" key="2">
    <source>
        <dbReference type="Pfam" id="PF11740"/>
    </source>
</evidence>